<organism evidence="1 2">
    <name type="scientific">Acidithiobacillus ferruginosus</name>
    <dbReference type="NCBI Taxonomy" id="3063951"/>
    <lineage>
        <taxon>Bacteria</taxon>
        <taxon>Pseudomonadati</taxon>
        <taxon>Pseudomonadota</taxon>
        <taxon>Acidithiobacillia</taxon>
        <taxon>Acidithiobacillales</taxon>
        <taxon>Acidithiobacillaceae</taxon>
        <taxon>Acidithiobacillus</taxon>
    </lineage>
</organism>
<reference evidence="1 2" key="1">
    <citation type="journal article" date="2021" name="ISME J.">
        <title>Genomic evolution of the class Acidithiobacillia: deep-branching Proteobacteria living in extreme acidic conditions.</title>
        <authorList>
            <person name="Moya-Beltran A."/>
            <person name="Beard S."/>
            <person name="Rojas-Villalobos C."/>
            <person name="Issotta F."/>
            <person name="Gallardo Y."/>
            <person name="Ulloa R."/>
            <person name="Giaveno A."/>
            <person name="Degli Esposti M."/>
            <person name="Johnson D.B."/>
            <person name="Quatrini R."/>
        </authorList>
    </citation>
    <scope>NUCLEOTIDE SEQUENCE [LARGE SCALE GENOMIC DNA]</scope>
    <source>
        <strain evidence="1 2">CF3</strain>
    </source>
</reference>
<proteinExistence type="predicted"/>
<keyword evidence="2" id="KW-1185">Reference proteome</keyword>
<sequence length="68" mass="7381">MSASSLFNESMPDRLIRVIVGIVVIALVFVGPKTPWGWLGLVPLITGLVGWCPAYTLLGIRTCPLRKS</sequence>
<name>A0ACD5IPS2_9PROT</name>
<accession>A0ACD5IPS2</accession>
<protein>
    <submittedName>
        <fullName evidence="1">DUF2892 domain-containing protein</fullName>
    </submittedName>
</protein>
<evidence type="ECO:0000313" key="1">
    <source>
        <dbReference type="EMBL" id="XRP73751.1"/>
    </source>
</evidence>
<dbReference type="Proteomes" id="UP001196097">
    <property type="component" value="Chromosome"/>
</dbReference>
<dbReference type="EMBL" id="CP130946">
    <property type="protein sequence ID" value="XRP73751.1"/>
    <property type="molecule type" value="Genomic_DNA"/>
</dbReference>
<evidence type="ECO:0000313" key="2">
    <source>
        <dbReference type="Proteomes" id="UP001196097"/>
    </source>
</evidence>
<gene>
    <name evidence="1" type="ORF">HF292_003630</name>
</gene>